<sequence>MEPTTNSVAGIKAEVVFERESEAAEFKERDDEYETEDGGAWKSLGVTSYVLP</sequence>
<proteinExistence type="predicted"/>
<gene>
    <name evidence="1" type="ordered locus">AALP_Aa3g034100</name>
</gene>
<protein>
    <submittedName>
        <fullName evidence="1">Uncharacterized protein</fullName>
    </submittedName>
</protein>
<dbReference type="AlphaFoldDB" id="A0A087H6S3"/>
<organism evidence="1 2">
    <name type="scientific">Arabis alpina</name>
    <name type="common">Alpine rock-cress</name>
    <dbReference type="NCBI Taxonomy" id="50452"/>
    <lineage>
        <taxon>Eukaryota</taxon>
        <taxon>Viridiplantae</taxon>
        <taxon>Streptophyta</taxon>
        <taxon>Embryophyta</taxon>
        <taxon>Tracheophyta</taxon>
        <taxon>Spermatophyta</taxon>
        <taxon>Magnoliopsida</taxon>
        <taxon>eudicotyledons</taxon>
        <taxon>Gunneridae</taxon>
        <taxon>Pentapetalae</taxon>
        <taxon>rosids</taxon>
        <taxon>malvids</taxon>
        <taxon>Brassicales</taxon>
        <taxon>Brassicaceae</taxon>
        <taxon>Arabideae</taxon>
        <taxon>Arabis</taxon>
    </lineage>
</organism>
<dbReference type="Proteomes" id="UP000029120">
    <property type="component" value="Chromosome 3"/>
</dbReference>
<dbReference type="Gramene" id="KFK37825">
    <property type="protein sequence ID" value="KFK37825"/>
    <property type="gene ID" value="AALP_AA3G034100"/>
</dbReference>
<evidence type="ECO:0000313" key="1">
    <source>
        <dbReference type="EMBL" id="KFK37825.1"/>
    </source>
</evidence>
<name>A0A087H6S3_ARAAL</name>
<accession>A0A087H6S3</accession>
<evidence type="ECO:0000313" key="2">
    <source>
        <dbReference type="Proteomes" id="UP000029120"/>
    </source>
</evidence>
<reference evidence="2" key="1">
    <citation type="journal article" date="2015" name="Nat. Plants">
        <title>Genome expansion of Arabis alpina linked with retrotransposition and reduced symmetric DNA methylation.</title>
        <authorList>
            <person name="Willing E.M."/>
            <person name="Rawat V."/>
            <person name="Mandakova T."/>
            <person name="Maumus F."/>
            <person name="James G.V."/>
            <person name="Nordstroem K.J."/>
            <person name="Becker C."/>
            <person name="Warthmann N."/>
            <person name="Chica C."/>
            <person name="Szarzynska B."/>
            <person name="Zytnicki M."/>
            <person name="Albani M.C."/>
            <person name="Kiefer C."/>
            <person name="Bergonzi S."/>
            <person name="Castaings L."/>
            <person name="Mateos J.L."/>
            <person name="Berns M.C."/>
            <person name="Bujdoso N."/>
            <person name="Piofczyk T."/>
            <person name="de Lorenzo L."/>
            <person name="Barrero-Sicilia C."/>
            <person name="Mateos I."/>
            <person name="Piednoel M."/>
            <person name="Hagmann J."/>
            <person name="Chen-Min-Tao R."/>
            <person name="Iglesias-Fernandez R."/>
            <person name="Schuster S.C."/>
            <person name="Alonso-Blanco C."/>
            <person name="Roudier F."/>
            <person name="Carbonero P."/>
            <person name="Paz-Ares J."/>
            <person name="Davis S.J."/>
            <person name="Pecinka A."/>
            <person name="Quesneville H."/>
            <person name="Colot V."/>
            <person name="Lysak M.A."/>
            <person name="Weigel D."/>
            <person name="Coupland G."/>
            <person name="Schneeberger K."/>
        </authorList>
    </citation>
    <scope>NUCLEOTIDE SEQUENCE [LARGE SCALE GENOMIC DNA]</scope>
    <source>
        <strain evidence="2">cv. Pajares</strain>
    </source>
</reference>
<dbReference type="EMBL" id="CM002871">
    <property type="protein sequence ID" value="KFK37825.1"/>
    <property type="molecule type" value="Genomic_DNA"/>
</dbReference>
<keyword evidence="2" id="KW-1185">Reference proteome</keyword>